<gene>
    <name evidence="1" type="ORF">AKJ65_07070</name>
</gene>
<proteinExistence type="predicted"/>
<dbReference type="Gene3D" id="3.40.720.10">
    <property type="entry name" value="Alkaline Phosphatase, subunit A"/>
    <property type="match status" value="1"/>
</dbReference>
<dbReference type="EMBL" id="LHXO01000138">
    <property type="protein sequence ID" value="KXA92773.1"/>
    <property type="molecule type" value="Genomic_DNA"/>
</dbReference>
<name>A0A133UEX8_9EURY</name>
<protein>
    <recommendedName>
        <fullName evidence="3">Sulfatase N-terminal domain-containing protein</fullName>
    </recommendedName>
</protein>
<reference evidence="1 2" key="1">
    <citation type="journal article" date="2016" name="Sci. Rep.">
        <title>Metabolic traits of an uncultured archaeal lineage -MSBL1- from brine pools of the Red Sea.</title>
        <authorList>
            <person name="Mwirichia R."/>
            <person name="Alam I."/>
            <person name="Rashid M."/>
            <person name="Vinu M."/>
            <person name="Ba-Alawi W."/>
            <person name="Anthony Kamau A."/>
            <person name="Kamanda Ngugi D."/>
            <person name="Goker M."/>
            <person name="Klenk H.P."/>
            <person name="Bajic V."/>
            <person name="Stingl U."/>
        </authorList>
    </citation>
    <scope>NUCLEOTIDE SEQUENCE [LARGE SCALE GENOMIC DNA]</scope>
    <source>
        <strain evidence="1">SCGC-AAA259E19</strain>
    </source>
</reference>
<keyword evidence="2" id="KW-1185">Reference proteome</keyword>
<evidence type="ECO:0000313" key="2">
    <source>
        <dbReference type="Proteomes" id="UP000070284"/>
    </source>
</evidence>
<dbReference type="PATRIC" id="fig|1698264.3.peg.522"/>
<comment type="caution">
    <text evidence="1">The sequence shown here is derived from an EMBL/GenBank/DDBJ whole genome shotgun (WGS) entry which is preliminary data.</text>
</comment>
<sequence>MESQKKLIHGTNWDTLIILDACRYDYFGEIYRNYLKGDLKKVESPGTKTLFWLDSVFPAYLKDVVYISANPYVNSKTKVEGFYGSEHFEKIVDVWDAGFSRELNTVPPKEAGKAARNARMHNPGKRMIVHFMQPHDPYIALDYSSRGFNSVMELVGGGVDTERTFKNKFFDSIGSFGSKILGGKLIHKIGRFLGLNTPTRLEKIAEEFGEEVLRDAYRKNLEIVLEEVKTLAERLPGSIIVTADHGELLGENGLYGHLFHHHLLKEVPWLEVEGVKG</sequence>
<evidence type="ECO:0008006" key="3">
    <source>
        <dbReference type="Google" id="ProtNLM"/>
    </source>
</evidence>
<accession>A0A133UEX8</accession>
<dbReference type="SUPFAM" id="SSF53649">
    <property type="entry name" value="Alkaline phosphatase-like"/>
    <property type="match status" value="1"/>
</dbReference>
<dbReference type="Proteomes" id="UP000070284">
    <property type="component" value="Unassembled WGS sequence"/>
</dbReference>
<organism evidence="1 2">
    <name type="scientific">candidate division MSBL1 archaeon SCGC-AAA259E19</name>
    <dbReference type="NCBI Taxonomy" id="1698264"/>
    <lineage>
        <taxon>Archaea</taxon>
        <taxon>Methanobacteriati</taxon>
        <taxon>Methanobacteriota</taxon>
        <taxon>candidate division MSBL1</taxon>
    </lineage>
</organism>
<evidence type="ECO:0000313" key="1">
    <source>
        <dbReference type="EMBL" id="KXA92773.1"/>
    </source>
</evidence>
<dbReference type="InterPro" id="IPR017850">
    <property type="entry name" value="Alkaline_phosphatase_core_sf"/>
</dbReference>
<dbReference type="AlphaFoldDB" id="A0A133UEX8"/>